<feature type="transmembrane region" description="Helical" evidence="1">
    <location>
        <begin position="91"/>
        <end position="110"/>
    </location>
</feature>
<keyword evidence="1" id="KW-0472">Membrane</keyword>
<feature type="transmembrane region" description="Helical" evidence="1">
    <location>
        <begin position="220"/>
        <end position="241"/>
    </location>
</feature>
<keyword evidence="1" id="KW-1133">Transmembrane helix</keyword>
<reference evidence="2 3" key="1">
    <citation type="submission" date="2019-08" db="EMBL/GenBank/DDBJ databases">
        <title>Chromobacterium paludis, a novel bacterium isolated from a Maryland marsh pond.</title>
        <authorList>
            <person name="Blackburn M.B."/>
            <person name="Gundersen-Rindal D.E."/>
        </authorList>
    </citation>
    <scope>NUCLEOTIDE SEQUENCE [LARGE SCALE GENOMIC DNA]</scope>
    <source>
        <strain evidence="3">IIBBL 257-1</strain>
    </source>
</reference>
<dbReference type="KEGG" id="chrm:FYK34_05500"/>
<feature type="transmembrane region" description="Helical" evidence="1">
    <location>
        <begin position="247"/>
        <end position="266"/>
    </location>
</feature>
<feature type="transmembrane region" description="Helical" evidence="1">
    <location>
        <begin position="116"/>
        <end position="138"/>
    </location>
</feature>
<feature type="transmembrane region" description="Helical" evidence="1">
    <location>
        <begin position="187"/>
        <end position="208"/>
    </location>
</feature>
<dbReference type="RefSeq" id="WP_149295429.1">
    <property type="nucleotide sequence ID" value="NZ_CP043473.1"/>
</dbReference>
<feature type="transmembrane region" description="Helical" evidence="1">
    <location>
        <begin position="364"/>
        <end position="382"/>
    </location>
</feature>
<evidence type="ECO:0000313" key="2">
    <source>
        <dbReference type="EMBL" id="QEL55058.1"/>
    </source>
</evidence>
<protein>
    <submittedName>
        <fullName evidence="2">Uncharacterized protein</fullName>
    </submittedName>
</protein>
<proteinExistence type="predicted"/>
<dbReference type="Proteomes" id="UP000322079">
    <property type="component" value="Chromosome"/>
</dbReference>
<gene>
    <name evidence="2" type="ORF">FYK34_05500</name>
</gene>
<evidence type="ECO:0000256" key="1">
    <source>
        <dbReference type="SAM" id="Phobius"/>
    </source>
</evidence>
<dbReference type="EMBL" id="CP043473">
    <property type="protein sequence ID" value="QEL55058.1"/>
    <property type="molecule type" value="Genomic_DNA"/>
</dbReference>
<keyword evidence="3" id="KW-1185">Reference proteome</keyword>
<dbReference type="AlphaFoldDB" id="A0A5C1DHG4"/>
<name>A0A5C1DHG4_9NEIS</name>
<organism evidence="2 3">
    <name type="scientific">Chromobacterium paludis</name>
    <dbReference type="NCBI Taxonomy" id="2605945"/>
    <lineage>
        <taxon>Bacteria</taxon>
        <taxon>Pseudomonadati</taxon>
        <taxon>Pseudomonadota</taxon>
        <taxon>Betaproteobacteria</taxon>
        <taxon>Neisseriales</taxon>
        <taxon>Chromobacteriaceae</taxon>
        <taxon>Chromobacterium</taxon>
    </lineage>
</organism>
<feature type="transmembrane region" description="Helical" evidence="1">
    <location>
        <begin position="150"/>
        <end position="175"/>
    </location>
</feature>
<sequence>MQGMPSYDRAPPLWLPLPFLLVAPAWLGLAGAALMLAGAGTLQRFDPALLAATHLLALGVLGNAMCGSALQIMAVVAGVSYARPKGLFRGLFWPLQLGCGALAWAFWAGFSAPAFIMAGACLAYALLGIAARGLAGLARSPARDATRRGMVVALLSLAIVVGLGLALIGTLAAAWPLPWRRLLDLHVLFALGGWLLGLIMAVAVTVVPMFQITPPYPSGWLRWVAWAWLAALLMAACGLWLERWPLLLPAGGLAAAFAWLTWRLQARSRRPQDIGRRFWRWAMAALALSLVMAIAGIVGGAAPGLAEAAGGLALFGLGGGVVLGMWYKIVPFLLWLDLQKRAPRGKRAPSSLQLLPESAHRRCLALYGIALGLGAAAVLGGAPTAAPGVAAMVLAACWCGDSAAAMRRYRICRRSWTEASAQLGADTP</sequence>
<accession>A0A5C1DHG4</accession>
<feature type="transmembrane region" description="Helical" evidence="1">
    <location>
        <begin position="308"/>
        <end position="336"/>
    </location>
</feature>
<feature type="transmembrane region" description="Helical" evidence="1">
    <location>
        <begin position="388"/>
        <end position="406"/>
    </location>
</feature>
<feature type="transmembrane region" description="Helical" evidence="1">
    <location>
        <begin position="56"/>
        <end position="79"/>
    </location>
</feature>
<feature type="transmembrane region" description="Helical" evidence="1">
    <location>
        <begin position="278"/>
        <end position="302"/>
    </location>
</feature>
<keyword evidence="1" id="KW-0812">Transmembrane</keyword>
<feature type="transmembrane region" description="Helical" evidence="1">
    <location>
        <begin position="12"/>
        <end position="36"/>
    </location>
</feature>
<evidence type="ECO:0000313" key="3">
    <source>
        <dbReference type="Proteomes" id="UP000322079"/>
    </source>
</evidence>